<dbReference type="STRING" id="1798401.A2363_03090"/>
<dbReference type="InterPro" id="IPR000905">
    <property type="entry name" value="Gcp-like_dom"/>
</dbReference>
<dbReference type="EMBL" id="MFKE01000007">
    <property type="protein sequence ID" value="OGG35731.1"/>
    <property type="molecule type" value="Genomic_DNA"/>
</dbReference>
<dbReference type="SUPFAM" id="SSF53067">
    <property type="entry name" value="Actin-like ATPase domain"/>
    <property type="match status" value="1"/>
</dbReference>
<evidence type="ECO:0000259" key="1">
    <source>
        <dbReference type="Pfam" id="PF00814"/>
    </source>
</evidence>
<dbReference type="Proteomes" id="UP000176186">
    <property type="component" value="Unassembled WGS sequence"/>
</dbReference>
<dbReference type="InterPro" id="IPR043129">
    <property type="entry name" value="ATPase_NBD"/>
</dbReference>
<gene>
    <name evidence="2" type="ORF">A2363_03090</name>
</gene>
<protein>
    <recommendedName>
        <fullName evidence="1">Gcp-like domain-containing protein</fullName>
    </recommendedName>
</protein>
<comment type="caution">
    <text evidence="2">The sequence shown here is derived from an EMBL/GenBank/DDBJ whole genome shotgun (WGS) entry which is preliminary data.</text>
</comment>
<evidence type="ECO:0000313" key="2">
    <source>
        <dbReference type="EMBL" id="OGG35731.1"/>
    </source>
</evidence>
<dbReference type="Pfam" id="PF00814">
    <property type="entry name" value="TsaD"/>
    <property type="match status" value="1"/>
</dbReference>
<organism evidence="2 3">
    <name type="scientific">Candidatus Gottesmanbacteria bacterium RIFOXYB1_FULL_47_11</name>
    <dbReference type="NCBI Taxonomy" id="1798401"/>
    <lineage>
        <taxon>Bacteria</taxon>
        <taxon>Candidatus Gottesmaniibacteriota</taxon>
    </lineage>
</organism>
<name>A0A1F6BFM2_9BACT</name>
<sequence length="96" mass="10289">MKLHIDTSQINTTKIILGSVTKTSQSRIVKSQAVLPLIEETLLEQKLTLKDITEITVVTGPGSFTGLRVGATVANALGYLLGVPVNGKRDLVIPTY</sequence>
<accession>A0A1F6BFM2</accession>
<evidence type="ECO:0000313" key="3">
    <source>
        <dbReference type="Proteomes" id="UP000176186"/>
    </source>
</evidence>
<dbReference type="Gene3D" id="3.30.420.40">
    <property type="match status" value="1"/>
</dbReference>
<reference evidence="2 3" key="1">
    <citation type="journal article" date="2016" name="Nat. Commun.">
        <title>Thousands of microbial genomes shed light on interconnected biogeochemical processes in an aquifer system.</title>
        <authorList>
            <person name="Anantharaman K."/>
            <person name="Brown C.T."/>
            <person name="Hug L.A."/>
            <person name="Sharon I."/>
            <person name="Castelle C.J."/>
            <person name="Probst A.J."/>
            <person name="Thomas B.C."/>
            <person name="Singh A."/>
            <person name="Wilkins M.J."/>
            <person name="Karaoz U."/>
            <person name="Brodie E.L."/>
            <person name="Williams K.H."/>
            <person name="Hubbard S.S."/>
            <person name="Banfield J.F."/>
        </authorList>
    </citation>
    <scope>NUCLEOTIDE SEQUENCE [LARGE SCALE GENOMIC DNA]</scope>
</reference>
<dbReference type="AlphaFoldDB" id="A0A1F6BFM2"/>
<feature type="domain" description="Gcp-like" evidence="1">
    <location>
        <begin position="31"/>
        <end position="86"/>
    </location>
</feature>
<proteinExistence type="predicted"/>